<dbReference type="CDD" id="cd18316">
    <property type="entry name" value="BTB_POZ_KCTD-like"/>
    <property type="match status" value="1"/>
</dbReference>
<dbReference type="EMBL" id="JAFCMP010000058">
    <property type="protein sequence ID" value="KAG5188989.1"/>
    <property type="molecule type" value="Genomic_DNA"/>
</dbReference>
<feature type="domain" description="Potassium channel tetramerisation-type BTB" evidence="1">
    <location>
        <begin position="8"/>
        <end position="99"/>
    </location>
</feature>
<dbReference type="OrthoDB" id="45549at2759"/>
<dbReference type="PANTHER" id="PTHR14499">
    <property type="entry name" value="POTASSIUM CHANNEL TETRAMERIZATION DOMAIN-CONTAINING"/>
    <property type="match status" value="1"/>
</dbReference>
<name>A0A835ZEM1_9STRA</name>
<accession>A0A835ZEM1</accession>
<dbReference type="AlphaFoldDB" id="A0A835ZEM1"/>
<protein>
    <submittedName>
        <fullName evidence="2">BTB/POZ protein</fullName>
    </submittedName>
</protein>
<dbReference type="InterPro" id="IPR011333">
    <property type="entry name" value="SKP1/BTB/POZ_sf"/>
</dbReference>
<evidence type="ECO:0000259" key="1">
    <source>
        <dbReference type="Pfam" id="PF02214"/>
    </source>
</evidence>
<comment type="caution">
    <text evidence="2">The sequence shown here is derived from an EMBL/GenBank/DDBJ whole genome shotgun (WGS) entry which is preliminary data.</text>
</comment>
<evidence type="ECO:0000313" key="3">
    <source>
        <dbReference type="Proteomes" id="UP000664859"/>
    </source>
</evidence>
<dbReference type="SUPFAM" id="SSF54695">
    <property type="entry name" value="POZ domain"/>
    <property type="match status" value="1"/>
</dbReference>
<sequence>MPRLSAVVELNVGGTPFTTSRSTLTAEPNSMLARMVQGDMPSAEDSQGRIFIDRNGSLFHVVLEYLREYGGDHFALPTLTADSLARLRREVEFYGLEGLLLVLDNAEQPSKPADAGQARFEYAWVMEALPRARPIHEGYWSNQGEKDRRLQETVDHQGLVQLPKLTLLVQQGWQLVETHYAHNVVKIRDGRGRVHCDSYSEAHMLVKRLIVESDV</sequence>
<keyword evidence="3" id="KW-1185">Reference proteome</keyword>
<dbReference type="InterPro" id="IPR003131">
    <property type="entry name" value="T1-type_BTB"/>
</dbReference>
<gene>
    <name evidence="2" type="ORF">JKP88DRAFT_177380</name>
</gene>
<dbReference type="Gene3D" id="3.30.710.10">
    <property type="entry name" value="Potassium Channel Kv1.1, Chain A"/>
    <property type="match status" value="1"/>
</dbReference>
<dbReference type="PANTHER" id="PTHR14499:SF136">
    <property type="entry name" value="GH08630P"/>
    <property type="match status" value="1"/>
</dbReference>
<dbReference type="Pfam" id="PF02214">
    <property type="entry name" value="BTB_2"/>
    <property type="match status" value="1"/>
</dbReference>
<dbReference type="GO" id="GO:0051260">
    <property type="term" value="P:protein homooligomerization"/>
    <property type="evidence" value="ECO:0007669"/>
    <property type="project" value="InterPro"/>
</dbReference>
<reference evidence="2" key="1">
    <citation type="submission" date="2021-02" db="EMBL/GenBank/DDBJ databases">
        <title>First Annotated Genome of the Yellow-green Alga Tribonema minus.</title>
        <authorList>
            <person name="Mahan K.M."/>
        </authorList>
    </citation>
    <scope>NUCLEOTIDE SEQUENCE</scope>
    <source>
        <strain evidence="2">UTEX B ZZ1240</strain>
    </source>
</reference>
<organism evidence="2 3">
    <name type="scientific">Tribonema minus</name>
    <dbReference type="NCBI Taxonomy" id="303371"/>
    <lineage>
        <taxon>Eukaryota</taxon>
        <taxon>Sar</taxon>
        <taxon>Stramenopiles</taxon>
        <taxon>Ochrophyta</taxon>
        <taxon>PX clade</taxon>
        <taxon>Xanthophyceae</taxon>
        <taxon>Tribonematales</taxon>
        <taxon>Tribonemataceae</taxon>
        <taxon>Tribonema</taxon>
    </lineage>
</organism>
<proteinExistence type="predicted"/>
<evidence type="ECO:0000313" key="2">
    <source>
        <dbReference type="EMBL" id="KAG5188989.1"/>
    </source>
</evidence>
<dbReference type="Proteomes" id="UP000664859">
    <property type="component" value="Unassembled WGS sequence"/>
</dbReference>